<dbReference type="Proteomes" id="UP000523161">
    <property type="component" value="Unassembled WGS sequence"/>
</dbReference>
<dbReference type="EMBL" id="JABSOD010000012">
    <property type="protein sequence ID" value="NRQ43354.1"/>
    <property type="molecule type" value="Genomic_DNA"/>
</dbReference>
<protein>
    <submittedName>
        <fullName evidence="2">DUF898 domain-containing protein</fullName>
    </submittedName>
</protein>
<dbReference type="InterPro" id="IPR010295">
    <property type="entry name" value="DUF898"/>
</dbReference>
<dbReference type="Pfam" id="PF05987">
    <property type="entry name" value="DUF898"/>
    <property type="match status" value="1"/>
</dbReference>
<accession>A0A7Y5AS91</accession>
<evidence type="ECO:0000313" key="3">
    <source>
        <dbReference type="Proteomes" id="UP000523161"/>
    </source>
</evidence>
<gene>
    <name evidence="2" type="ORF">HRH59_12440</name>
</gene>
<feature type="transmembrane region" description="Helical" evidence="1">
    <location>
        <begin position="198"/>
        <end position="226"/>
    </location>
</feature>
<feature type="transmembrane region" description="Helical" evidence="1">
    <location>
        <begin position="152"/>
        <end position="171"/>
    </location>
</feature>
<keyword evidence="1" id="KW-0472">Membrane</keyword>
<keyword evidence="1" id="KW-0812">Transmembrane</keyword>
<evidence type="ECO:0000313" key="2">
    <source>
        <dbReference type="EMBL" id="NRQ43354.1"/>
    </source>
</evidence>
<comment type="caution">
    <text evidence="2">The sequence shown here is derived from an EMBL/GenBank/DDBJ whole genome shotgun (WGS) entry which is preliminary data.</text>
</comment>
<feature type="transmembrane region" description="Helical" evidence="1">
    <location>
        <begin position="290"/>
        <end position="312"/>
    </location>
</feature>
<dbReference type="AlphaFoldDB" id="A0A7Y5AS91"/>
<reference evidence="2 3" key="1">
    <citation type="submission" date="2020-06" db="EMBL/GenBank/DDBJ databases">
        <title>Rheinheimera sp. nov., a marine bacterium isolated from coastal.</title>
        <authorList>
            <person name="Yu Q."/>
            <person name="Qi Y."/>
            <person name="Pu J."/>
        </authorList>
    </citation>
    <scope>NUCLEOTIDE SEQUENCE [LARGE SCALE GENOMIC DNA]</scope>
    <source>
        <strain evidence="2 3">YQF-2</strain>
    </source>
</reference>
<evidence type="ECO:0000256" key="1">
    <source>
        <dbReference type="SAM" id="Phobius"/>
    </source>
</evidence>
<sequence length="361" mass="39745">MENAFNTDTSLPQQAPARLGKVAFSGKAGEFFGIWMVNLLLSIVTLGIYSAWAKVRTNQYFYGHTRIENQPFRYLATPMQILKGRIVAVIVFALFFVLSAVSPALALLLALALLIASPWLIVQSLKFNMRMTSYRNVRFAFNGDYGNAFKHFVLLPVLAVFTLYLAMPWVLKRIDQFVYGNISYGGKKFQVNTETGNYYIAALVTIAAVVCVVIAFSVISALAVGATAFGTDSGINGVFGLSTVLFFVLYFLVFAMSGAIYQTMIRNHLFDNTELPEIAKLKSEARVMPFLWLTFTNLLAIVVTLGLAYPWAKIRKAAYLASVTTVAVYPQADTLADQAQQDGNAFGEEAVGLFDIDVSLA</sequence>
<organism evidence="2 3">
    <name type="scientific">Rheinheimera lutimaris</name>
    <dbReference type="NCBI Taxonomy" id="2740584"/>
    <lineage>
        <taxon>Bacteria</taxon>
        <taxon>Pseudomonadati</taxon>
        <taxon>Pseudomonadota</taxon>
        <taxon>Gammaproteobacteria</taxon>
        <taxon>Chromatiales</taxon>
        <taxon>Chromatiaceae</taxon>
        <taxon>Rheinheimera</taxon>
    </lineage>
</organism>
<proteinExistence type="predicted"/>
<feature type="transmembrane region" description="Helical" evidence="1">
    <location>
        <begin position="238"/>
        <end position="261"/>
    </location>
</feature>
<keyword evidence="3" id="KW-1185">Reference proteome</keyword>
<feature type="transmembrane region" description="Helical" evidence="1">
    <location>
        <begin position="74"/>
        <end position="98"/>
    </location>
</feature>
<keyword evidence="1" id="KW-1133">Transmembrane helix</keyword>
<feature type="transmembrane region" description="Helical" evidence="1">
    <location>
        <begin position="32"/>
        <end position="53"/>
    </location>
</feature>
<name>A0A7Y5AS91_9GAMM</name>
<dbReference type="RefSeq" id="WP_173501598.1">
    <property type="nucleotide sequence ID" value="NZ_JABSOD010000012.1"/>
</dbReference>